<protein>
    <recommendedName>
        <fullName evidence="3">S1-like domain-containing protein</fullName>
    </recommendedName>
</protein>
<dbReference type="EMBL" id="MN739082">
    <property type="protein sequence ID" value="QHS87564.1"/>
    <property type="molecule type" value="Genomic_DNA"/>
</dbReference>
<dbReference type="InterPro" id="IPR001253">
    <property type="entry name" value="TIF_eIF-1A"/>
</dbReference>
<proteinExistence type="predicted"/>
<dbReference type="Gene3D" id="2.40.50.140">
    <property type="entry name" value="Nucleic acid-binding proteins"/>
    <property type="match status" value="1"/>
</dbReference>
<feature type="region of interest" description="Disordered" evidence="1">
    <location>
        <begin position="1"/>
        <end position="30"/>
    </location>
</feature>
<dbReference type="SUPFAM" id="SSF50249">
    <property type="entry name" value="Nucleic acid-binding proteins"/>
    <property type="match status" value="1"/>
</dbReference>
<evidence type="ECO:0000256" key="1">
    <source>
        <dbReference type="SAM" id="MobiDB-lite"/>
    </source>
</evidence>
<sequence>MVKNTGGGKGAKRQASKHSSNPKAEELRKSESPNEVYACITQNFGNRYDVITLDGDTLSCRMGGKFKGRKKRDNIATTGCWVLVGLYEWEKEVKNCELLCIYDKHNVDELRSLPGFNWKHLNAASKGAFDSDDDEEEDGFEFTDLANEISPTSATLFETTPVVGTSIQNDEEVNFEDL</sequence>
<name>A0A6C0B6T0_9ZZZZ</name>
<organism evidence="2">
    <name type="scientific">viral metagenome</name>
    <dbReference type="NCBI Taxonomy" id="1070528"/>
    <lineage>
        <taxon>unclassified sequences</taxon>
        <taxon>metagenomes</taxon>
        <taxon>organismal metagenomes</taxon>
    </lineage>
</organism>
<evidence type="ECO:0008006" key="3">
    <source>
        <dbReference type="Google" id="ProtNLM"/>
    </source>
</evidence>
<dbReference type="InterPro" id="IPR012340">
    <property type="entry name" value="NA-bd_OB-fold"/>
</dbReference>
<evidence type="ECO:0000313" key="2">
    <source>
        <dbReference type="EMBL" id="QHS87564.1"/>
    </source>
</evidence>
<accession>A0A6C0B6T0</accession>
<dbReference type="SMART" id="SM00652">
    <property type="entry name" value="eIF1a"/>
    <property type="match status" value="1"/>
</dbReference>
<reference evidence="2" key="1">
    <citation type="journal article" date="2020" name="Nature">
        <title>Giant virus diversity and host interactions through global metagenomics.</title>
        <authorList>
            <person name="Schulz F."/>
            <person name="Roux S."/>
            <person name="Paez-Espino D."/>
            <person name="Jungbluth S."/>
            <person name="Walsh D.A."/>
            <person name="Denef V.J."/>
            <person name="McMahon K.D."/>
            <person name="Konstantinidis K.T."/>
            <person name="Eloe-Fadrosh E.A."/>
            <person name="Kyrpides N.C."/>
            <person name="Woyke T."/>
        </authorList>
    </citation>
    <scope>NUCLEOTIDE SEQUENCE</scope>
    <source>
        <strain evidence="2">GVMAG-M-3300010157-4</strain>
    </source>
</reference>
<dbReference type="GO" id="GO:0003743">
    <property type="term" value="F:translation initiation factor activity"/>
    <property type="evidence" value="ECO:0007669"/>
    <property type="project" value="InterPro"/>
</dbReference>
<dbReference type="AlphaFoldDB" id="A0A6C0B6T0"/>